<proteinExistence type="predicted"/>
<evidence type="ECO:0000313" key="1">
    <source>
        <dbReference type="EMBL" id="RMR07841.1"/>
    </source>
</evidence>
<protein>
    <submittedName>
        <fullName evidence="1">Integrase catalytic subunit</fullName>
    </submittedName>
</protein>
<dbReference type="AlphaFoldDB" id="A0A3M4RYT9"/>
<organism evidence="1 2">
    <name type="scientific">Pseudomonas syringae pv. primulae</name>
    <dbReference type="NCBI Taxonomy" id="251707"/>
    <lineage>
        <taxon>Bacteria</taxon>
        <taxon>Pseudomonadati</taxon>
        <taxon>Pseudomonadota</taxon>
        <taxon>Gammaproteobacteria</taxon>
        <taxon>Pseudomonadales</taxon>
        <taxon>Pseudomonadaceae</taxon>
        <taxon>Pseudomonas</taxon>
    </lineage>
</organism>
<feature type="non-terminal residue" evidence="1">
    <location>
        <position position="58"/>
    </location>
</feature>
<sequence>MHQLVHQLQRKAYPVARICRVLRISRSGFYEAHQRRQKPKPACPAAAMIKVAFESTEH</sequence>
<accession>A0A3M4RYT9</accession>
<gene>
    <name evidence="1" type="ORF">ALP92_01013</name>
</gene>
<dbReference type="Proteomes" id="UP000276615">
    <property type="component" value="Unassembled WGS sequence"/>
</dbReference>
<evidence type="ECO:0000313" key="2">
    <source>
        <dbReference type="Proteomes" id="UP000276615"/>
    </source>
</evidence>
<comment type="caution">
    <text evidence="1">The sequence shown here is derived from an EMBL/GenBank/DDBJ whole genome shotgun (WGS) entry which is preliminary data.</text>
</comment>
<dbReference type="EMBL" id="RBRQ01000215">
    <property type="protein sequence ID" value="RMR07841.1"/>
    <property type="molecule type" value="Genomic_DNA"/>
</dbReference>
<reference evidence="1 2" key="1">
    <citation type="submission" date="2018-08" db="EMBL/GenBank/DDBJ databases">
        <title>Recombination of ecologically and evolutionarily significant loci maintains genetic cohesion in the Pseudomonas syringae species complex.</title>
        <authorList>
            <person name="Dillon M."/>
            <person name="Thakur S."/>
            <person name="Almeida R.N.D."/>
            <person name="Weir B.S."/>
            <person name="Guttman D.S."/>
        </authorList>
    </citation>
    <scope>NUCLEOTIDE SEQUENCE [LARGE SCALE GENOMIC DNA]</scope>
    <source>
        <strain evidence="1 2">ICMP 8670</strain>
    </source>
</reference>
<name>A0A3M4RYT9_9PSED</name>